<dbReference type="EMBL" id="BKCJ010006012">
    <property type="protein sequence ID" value="GEU69858.1"/>
    <property type="molecule type" value="Genomic_DNA"/>
</dbReference>
<organism evidence="2">
    <name type="scientific">Tanacetum cinerariifolium</name>
    <name type="common">Dalmatian daisy</name>
    <name type="synonym">Chrysanthemum cinerariifolium</name>
    <dbReference type="NCBI Taxonomy" id="118510"/>
    <lineage>
        <taxon>Eukaryota</taxon>
        <taxon>Viridiplantae</taxon>
        <taxon>Streptophyta</taxon>
        <taxon>Embryophyta</taxon>
        <taxon>Tracheophyta</taxon>
        <taxon>Spermatophyta</taxon>
        <taxon>Magnoliopsida</taxon>
        <taxon>eudicotyledons</taxon>
        <taxon>Gunneridae</taxon>
        <taxon>Pentapetalae</taxon>
        <taxon>asterids</taxon>
        <taxon>campanulids</taxon>
        <taxon>Asterales</taxon>
        <taxon>Asteraceae</taxon>
        <taxon>Asteroideae</taxon>
        <taxon>Anthemideae</taxon>
        <taxon>Anthemidinae</taxon>
        <taxon>Tanacetum</taxon>
    </lineage>
</organism>
<evidence type="ECO:0000313" key="2">
    <source>
        <dbReference type="EMBL" id="GEU69858.1"/>
    </source>
</evidence>
<gene>
    <name evidence="2" type="ORF">Tci_041836</name>
</gene>
<dbReference type="AlphaFoldDB" id="A0A6L2M7B9"/>
<name>A0A6L2M7B9_TANCI</name>
<feature type="region of interest" description="Disordered" evidence="1">
    <location>
        <begin position="1"/>
        <end position="23"/>
    </location>
</feature>
<accession>A0A6L2M7B9</accession>
<keyword evidence="2" id="KW-0808">Transferase</keyword>
<dbReference type="GO" id="GO:0003964">
    <property type="term" value="F:RNA-directed DNA polymerase activity"/>
    <property type="evidence" value="ECO:0007669"/>
    <property type="project" value="UniProtKB-KW"/>
</dbReference>
<reference evidence="2" key="1">
    <citation type="journal article" date="2019" name="Sci. Rep.">
        <title>Draft genome of Tanacetum cinerariifolium, the natural source of mosquito coil.</title>
        <authorList>
            <person name="Yamashiro T."/>
            <person name="Shiraishi A."/>
            <person name="Satake H."/>
            <person name="Nakayama K."/>
        </authorList>
    </citation>
    <scope>NUCLEOTIDE SEQUENCE</scope>
</reference>
<sequence length="743" mass="85321">QNTKEILDKEHSNSSGSTAQVQPPIVPISIPKHDVPRIQTKPTIPYPSSFADALLSMPKFVSTIKILLAIKDQLFELAKVPLNENCSAMLLKKLPEKLGDPGKFLIPCDFPGMNELSEYINSPSWNHPTFYNNDEEHIIQYKEYLENSSNTIATMNFNQEKEEPPQNSNIRQLIREVCGIKVCEEQKQNMEDTMLELLEVCRQKELYCMHNDEVKNIIEQPTKCGTRITESLQNFRVIHKKSSISLNNRSQISSVNAITTISPTKEPEYSLSMRYKHLSTIPETESDEVIRSSVKNLVQIPSEYEVTSNNESGCDVPIKDESFPVFTNFLNSLFNCNDDFTYSDDELLSNEDVPMENFKIYSNPLFDDEEINSNKIDPHYFSAESDLIESLSNRDTLFDSSPKFDYLEDFSEFYGALMPICIAEEERIRKEHADYISLMKREEIDIVTDTDELLPLGFENDDSKGENYVLKELLIDDSIPFPENEASDLIIREEIDIVTDTDELLPLGFENDDSKGENYVLKELLIDDSIPFPENEASDLIIRALGYMVQIRLVHLCLTEPKGDDPIDAINKMMLFLSIVVTSRFPSTNNLLRKYSSPRQQETIHDGRVTIQPLQGDQLLVLLVLKEQELTLQEQRKRDVTWFMEKVLLVEAQGIGKVLTDEELEFFSDSGNQCDLNSDSEENLILEEETRSKMLLKQNDPKILEKKINIKPVNYALSNELFEDFEKCFVPKQELSGEQAFWF</sequence>
<keyword evidence="2" id="KW-0695">RNA-directed DNA polymerase</keyword>
<feature type="non-terminal residue" evidence="2">
    <location>
        <position position="1"/>
    </location>
</feature>
<feature type="compositionally biased region" description="Basic and acidic residues" evidence="1">
    <location>
        <begin position="1"/>
        <end position="12"/>
    </location>
</feature>
<proteinExistence type="predicted"/>
<keyword evidence="2" id="KW-0548">Nucleotidyltransferase</keyword>
<protein>
    <submittedName>
        <fullName evidence="2">Reverse transcriptase domain-containing protein</fullName>
    </submittedName>
</protein>
<evidence type="ECO:0000256" key="1">
    <source>
        <dbReference type="SAM" id="MobiDB-lite"/>
    </source>
</evidence>
<comment type="caution">
    <text evidence="2">The sequence shown here is derived from an EMBL/GenBank/DDBJ whole genome shotgun (WGS) entry which is preliminary data.</text>
</comment>